<reference evidence="12" key="2">
    <citation type="submission" date="2022-01" db="EMBL/GenBank/DDBJ databases">
        <authorList>
            <person name="Yamashiro T."/>
            <person name="Shiraishi A."/>
            <person name="Satake H."/>
            <person name="Nakayama K."/>
        </authorList>
    </citation>
    <scope>NUCLEOTIDE SEQUENCE</scope>
</reference>
<keyword evidence="13" id="KW-1185">Reference proteome</keyword>
<keyword evidence="12" id="KW-0916">Viral movement protein</keyword>
<dbReference type="Proteomes" id="UP001151760">
    <property type="component" value="Unassembled WGS sequence"/>
</dbReference>
<evidence type="ECO:0000256" key="8">
    <source>
        <dbReference type="ARBA" id="ARBA00022918"/>
    </source>
</evidence>
<dbReference type="InterPro" id="IPR051320">
    <property type="entry name" value="Viral_Replic_Matur_Polypro"/>
</dbReference>
<evidence type="ECO:0000256" key="4">
    <source>
        <dbReference type="ARBA" id="ARBA00022722"/>
    </source>
</evidence>
<dbReference type="Gene3D" id="3.10.10.10">
    <property type="entry name" value="HIV Type 1 Reverse Transcriptase, subunit A, domain 1"/>
    <property type="match status" value="1"/>
</dbReference>
<organism evidence="12 13">
    <name type="scientific">Tanacetum coccineum</name>
    <dbReference type="NCBI Taxonomy" id="301880"/>
    <lineage>
        <taxon>Eukaryota</taxon>
        <taxon>Viridiplantae</taxon>
        <taxon>Streptophyta</taxon>
        <taxon>Embryophyta</taxon>
        <taxon>Tracheophyta</taxon>
        <taxon>Spermatophyta</taxon>
        <taxon>Magnoliopsida</taxon>
        <taxon>eudicotyledons</taxon>
        <taxon>Gunneridae</taxon>
        <taxon>Pentapetalae</taxon>
        <taxon>asterids</taxon>
        <taxon>campanulids</taxon>
        <taxon>Asterales</taxon>
        <taxon>Asteraceae</taxon>
        <taxon>Asteroideae</taxon>
        <taxon>Anthemideae</taxon>
        <taxon>Anthemidinae</taxon>
        <taxon>Tanacetum</taxon>
    </lineage>
</organism>
<protein>
    <submittedName>
        <fullName evidence="12">Reverse transcriptase domain, viral movement protein</fullName>
    </submittedName>
</protein>
<evidence type="ECO:0000256" key="5">
    <source>
        <dbReference type="ARBA" id="ARBA00022750"/>
    </source>
</evidence>
<evidence type="ECO:0000313" key="13">
    <source>
        <dbReference type="Proteomes" id="UP001151760"/>
    </source>
</evidence>
<name>A0ABQ4Z6X2_9ASTR</name>
<keyword evidence="6" id="KW-0255">Endonuclease</keyword>
<dbReference type="PANTHER" id="PTHR33064">
    <property type="entry name" value="POL PROTEIN"/>
    <property type="match status" value="1"/>
</dbReference>
<evidence type="ECO:0000256" key="9">
    <source>
        <dbReference type="SAM" id="Phobius"/>
    </source>
</evidence>
<evidence type="ECO:0000259" key="10">
    <source>
        <dbReference type="Pfam" id="PF00078"/>
    </source>
</evidence>
<dbReference type="GO" id="GO:0046740">
    <property type="term" value="P:transport of virus in host, cell to cell"/>
    <property type="evidence" value="ECO:0007669"/>
    <property type="project" value="UniProtKB-KW"/>
</dbReference>
<gene>
    <name evidence="12" type="ORF">Tco_0751517</name>
</gene>
<reference evidence="12" key="1">
    <citation type="journal article" date="2022" name="Int. J. Mol. Sci.">
        <title>Draft Genome of Tanacetum Coccineum: Genomic Comparison of Closely Related Tanacetum-Family Plants.</title>
        <authorList>
            <person name="Yamashiro T."/>
            <person name="Shiraishi A."/>
            <person name="Nakayama K."/>
            <person name="Satake H."/>
        </authorList>
    </citation>
    <scope>NUCLEOTIDE SEQUENCE</scope>
</reference>
<feature type="domain" description="Reverse transcriptase RNase H-like" evidence="11">
    <location>
        <begin position="531"/>
        <end position="624"/>
    </location>
</feature>
<keyword evidence="9" id="KW-0812">Transmembrane</keyword>
<dbReference type="InterPro" id="IPR041373">
    <property type="entry name" value="RT_RNaseH"/>
</dbReference>
<dbReference type="SUPFAM" id="SSF56672">
    <property type="entry name" value="DNA/RNA polymerases"/>
    <property type="match status" value="1"/>
</dbReference>
<keyword evidence="7" id="KW-0378">Hydrolase</keyword>
<sequence>MWRVEEHPSYLWKATKNTIERRNVNVILTCLLLLVVFLLIIGFDELRKSADVFCSFDVFYVNFNVENNLTTSKMKLEHLNALFDCKDFFKRGVIMLPRCFKRATLAGIFSGGIFSARHLIAFTASVSLDVHCGGFFFNMGNNKIIHPGTLVILGPHVVGAVNMRWGDACDNKGDCMLSTGLKKLKLLKTFTSDQLRKNPNQKTPTEFPKSDIKQYFTFADVPPSKWRERSIEMLMWCTAELQYYTIDVVIKRFLTRLQGRLKDWYHSLGEYRQHQIQQSIYLEALMSIIYSEFIGSPWEHTTHARQELLKMKCYKCKDKSSMRLYYTKKKYHSKKIFKLSSKPSFLTIDSKKWKFIKKKARGRTSDDASLLKKSLIRILLSSQIRLWKPHDIKFHGAAYGGKIYAKVLSKFDLKYGFWQLGIKPEDRLKMAFCIPNHHYKWKVIPFGLKNAPSAFQKEMITIFEPFLANTLVYIDDILLFSPDEQSHAELLSKFYSLVTKYVIMLLEKKKEVLKFPDELSSQKMIQQFLGDECLGAVLLVQDNNNKRHVCGYKSGTFKASEQHYHSTFKEIITVKRGIKKFQFHLIGHEFQVEMDMSSFLRPMLRSRKLRPSYAQLLRWSNWFSQWKFIVKHIKGTKNVLADFLSRPKAYKSEENYPKEASQIQKHTPHLLSMFLFLSSA</sequence>
<dbReference type="Pfam" id="PF00078">
    <property type="entry name" value="RVT_1"/>
    <property type="match status" value="1"/>
</dbReference>
<evidence type="ECO:0000259" key="11">
    <source>
        <dbReference type="Pfam" id="PF17917"/>
    </source>
</evidence>
<proteinExistence type="predicted"/>
<keyword evidence="3" id="KW-0548">Nucleotidyltransferase</keyword>
<keyword evidence="12" id="KW-0813">Transport</keyword>
<dbReference type="CDD" id="cd01647">
    <property type="entry name" value="RT_LTR"/>
    <property type="match status" value="1"/>
</dbReference>
<evidence type="ECO:0000256" key="6">
    <source>
        <dbReference type="ARBA" id="ARBA00022759"/>
    </source>
</evidence>
<feature type="transmembrane region" description="Helical" evidence="9">
    <location>
        <begin position="23"/>
        <end position="43"/>
    </location>
</feature>
<dbReference type="EMBL" id="BQNB010011015">
    <property type="protein sequence ID" value="GJS84976.1"/>
    <property type="molecule type" value="Genomic_DNA"/>
</dbReference>
<evidence type="ECO:0000256" key="1">
    <source>
        <dbReference type="ARBA" id="ARBA00022670"/>
    </source>
</evidence>
<accession>A0ABQ4Z6X2</accession>
<dbReference type="Pfam" id="PF17917">
    <property type="entry name" value="RT_RNaseH"/>
    <property type="match status" value="1"/>
</dbReference>
<keyword evidence="5" id="KW-0064">Aspartyl protease</keyword>
<keyword evidence="2" id="KW-0808">Transferase</keyword>
<feature type="domain" description="Reverse transcriptase" evidence="10">
    <location>
        <begin position="404"/>
        <end position="514"/>
    </location>
</feature>
<keyword evidence="8" id="KW-0695">RNA-directed DNA polymerase</keyword>
<evidence type="ECO:0000256" key="2">
    <source>
        <dbReference type="ARBA" id="ARBA00022679"/>
    </source>
</evidence>
<dbReference type="InterPro" id="IPR000477">
    <property type="entry name" value="RT_dom"/>
</dbReference>
<keyword evidence="9" id="KW-1133">Transmembrane helix</keyword>
<comment type="caution">
    <text evidence="12">The sequence shown here is derived from an EMBL/GenBank/DDBJ whole genome shotgun (WGS) entry which is preliminary data.</text>
</comment>
<dbReference type="InterPro" id="IPR043502">
    <property type="entry name" value="DNA/RNA_pol_sf"/>
</dbReference>
<evidence type="ECO:0000256" key="7">
    <source>
        <dbReference type="ARBA" id="ARBA00022801"/>
    </source>
</evidence>
<keyword evidence="4" id="KW-0540">Nuclease</keyword>
<evidence type="ECO:0000313" key="12">
    <source>
        <dbReference type="EMBL" id="GJS84976.1"/>
    </source>
</evidence>
<evidence type="ECO:0000256" key="3">
    <source>
        <dbReference type="ARBA" id="ARBA00022695"/>
    </source>
</evidence>
<keyword evidence="9" id="KW-0472">Membrane</keyword>
<keyword evidence="1" id="KW-0645">Protease</keyword>
<dbReference type="Gene3D" id="3.30.70.270">
    <property type="match status" value="1"/>
</dbReference>
<dbReference type="InterPro" id="IPR043128">
    <property type="entry name" value="Rev_trsase/Diguanyl_cyclase"/>
</dbReference>
<dbReference type="PANTHER" id="PTHR33064:SF37">
    <property type="entry name" value="RIBONUCLEASE H"/>
    <property type="match status" value="1"/>
</dbReference>